<dbReference type="SUPFAM" id="SSF56601">
    <property type="entry name" value="beta-lactamase/transpeptidase-like"/>
    <property type="match status" value="1"/>
</dbReference>
<accession>A0A1H3VSU7</accession>
<dbReference type="EMBL" id="FNQO01000001">
    <property type="protein sequence ID" value="SDZ77857.1"/>
    <property type="molecule type" value="Genomic_DNA"/>
</dbReference>
<protein>
    <recommendedName>
        <fullName evidence="2">Beta-lactamase-related domain-containing protein</fullName>
    </recommendedName>
</protein>
<evidence type="ECO:0000259" key="2">
    <source>
        <dbReference type="Pfam" id="PF00144"/>
    </source>
</evidence>
<organism evidence="3 4">
    <name type="scientific">Microbulbifer marinus</name>
    <dbReference type="NCBI Taxonomy" id="658218"/>
    <lineage>
        <taxon>Bacteria</taxon>
        <taxon>Pseudomonadati</taxon>
        <taxon>Pseudomonadota</taxon>
        <taxon>Gammaproteobacteria</taxon>
        <taxon>Cellvibrionales</taxon>
        <taxon>Microbulbiferaceae</taxon>
        <taxon>Microbulbifer</taxon>
    </lineage>
</organism>
<dbReference type="Gene3D" id="3.40.710.10">
    <property type="entry name" value="DD-peptidase/beta-lactamase superfamily"/>
    <property type="match status" value="1"/>
</dbReference>
<feature type="chain" id="PRO_5011713858" description="Beta-lactamase-related domain-containing protein" evidence="1">
    <location>
        <begin position="31"/>
        <end position="447"/>
    </location>
</feature>
<evidence type="ECO:0000313" key="4">
    <source>
        <dbReference type="Proteomes" id="UP000198658"/>
    </source>
</evidence>
<sequence>MGNLVFFRKTIYFSLSILAAIAAVNPLAHAEDKYATAKELGLMEGFPPPPDKRVTKANALQTPPYNRWAYQHMRMFYPTANVPAADVPVPLRKDIDPNFAKEVKIKEPGTGKTKSLAEFLKETWTDAIVVIHGDKIVYEKFLNGMTPNTPHQMMSATKSFGGLLGLMAVANGKLKESDPVTKYVPELNVKDGAFANATFGQVLDMTNSMDFSEVYDDPRSGIMTYAAVLGWVPKLEDVEYPDSLYDYLMTLKIDKDHKHGEIFHYQTPKTDVVNWVTNRVNNASFQEALYDEVWSKIGTEGETYVLLDNNATLVAGGGLNATPYNLARFAMMMLNNGKFNGKQVVPKSVVDTIAKGGSIEAFDAGPDSDDIVHKKGEWSYRGQWWVKHTPGMEAFMAIGVHGQWIYIDRNHDIAIVKVSSMPVSKDTYLDGYNLEGFYGIVKYLANK</sequence>
<dbReference type="Pfam" id="PF00144">
    <property type="entry name" value="Beta-lactamase"/>
    <property type="match status" value="1"/>
</dbReference>
<dbReference type="Proteomes" id="UP000198658">
    <property type="component" value="Unassembled WGS sequence"/>
</dbReference>
<evidence type="ECO:0000256" key="1">
    <source>
        <dbReference type="SAM" id="SignalP"/>
    </source>
</evidence>
<name>A0A1H3VSU7_9GAMM</name>
<dbReference type="STRING" id="658218.SAMN05216562_0237"/>
<dbReference type="InterPro" id="IPR012338">
    <property type="entry name" value="Beta-lactam/transpept-like"/>
</dbReference>
<dbReference type="PANTHER" id="PTHR43283">
    <property type="entry name" value="BETA-LACTAMASE-RELATED"/>
    <property type="match status" value="1"/>
</dbReference>
<dbReference type="InterPro" id="IPR001466">
    <property type="entry name" value="Beta-lactam-related"/>
</dbReference>
<proteinExistence type="predicted"/>
<feature type="signal peptide" evidence="1">
    <location>
        <begin position="1"/>
        <end position="30"/>
    </location>
</feature>
<gene>
    <name evidence="3" type="ORF">SAMN05216562_0237</name>
</gene>
<dbReference type="PANTHER" id="PTHR43283:SF7">
    <property type="entry name" value="BETA-LACTAMASE-RELATED DOMAIN-CONTAINING PROTEIN"/>
    <property type="match status" value="1"/>
</dbReference>
<keyword evidence="1" id="KW-0732">Signal</keyword>
<dbReference type="AlphaFoldDB" id="A0A1H3VSU7"/>
<dbReference type="OrthoDB" id="9814204at2"/>
<reference evidence="4" key="1">
    <citation type="submission" date="2016-10" db="EMBL/GenBank/DDBJ databases">
        <authorList>
            <person name="Varghese N."/>
            <person name="Submissions S."/>
        </authorList>
    </citation>
    <scope>NUCLEOTIDE SEQUENCE [LARGE SCALE GENOMIC DNA]</scope>
    <source>
        <strain evidence="4">CGMCC 1.10657</strain>
    </source>
</reference>
<evidence type="ECO:0000313" key="3">
    <source>
        <dbReference type="EMBL" id="SDZ77857.1"/>
    </source>
</evidence>
<dbReference type="InterPro" id="IPR050789">
    <property type="entry name" value="Diverse_Enzym_Activities"/>
</dbReference>
<feature type="domain" description="Beta-lactamase-related" evidence="2">
    <location>
        <begin position="126"/>
        <end position="423"/>
    </location>
</feature>
<keyword evidence="4" id="KW-1185">Reference proteome</keyword>